<reference evidence="4" key="5">
    <citation type="journal article" date="2018" name="Nat. Plants">
        <title>Whole-genome landscape of Medicago truncatula symbiotic genes.</title>
        <authorList>
            <person name="Pecrix Y."/>
            <person name="Gamas P."/>
            <person name="Carrere S."/>
        </authorList>
    </citation>
    <scope>NUCLEOTIDE SEQUENCE</scope>
    <source>
        <tissue evidence="4">Leaves</tissue>
    </source>
</reference>
<feature type="transmembrane region" description="Helical" evidence="2">
    <location>
        <begin position="83"/>
        <end position="103"/>
    </location>
</feature>
<reference evidence="3 6" key="2">
    <citation type="journal article" date="2014" name="BMC Genomics">
        <title>An improved genome release (version Mt4.0) for the model legume Medicago truncatula.</title>
        <authorList>
            <person name="Tang H."/>
            <person name="Krishnakumar V."/>
            <person name="Bidwell S."/>
            <person name="Rosen B."/>
            <person name="Chan A."/>
            <person name="Zhou S."/>
            <person name="Gentzbittel L."/>
            <person name="Childs K.L."/>
            <person name="Yandell M."/>
            <person name="Gundlach H."/>
            <person name="Mayer K.F."/>
            <person name="Schwartz D.C."/>
            <person name="Town C.D."/>
        </authorList>
    </citation>
    <scope>GENOME REANNOTATION</scope>
    <source>
        <strain evidence="3">A17</strain>
        <strain evidence="5 6">cv. Jemalong A17</strain>
    </source>
</reference>
<gene>
    <name evidence="3" type="ordered locus">MTR_3g067415</name>
    <name evidence="4" type="ORF">MtrunA17_Chr3g0111101</name>
</gene>
<dbReference type="EMBL" id="CM001219">
    <property type="protein sequence ID" value="KEH34644.1"/>
    <property type="molecule type" value="Genomic_DNA"/>
</dbReference>
<evidence type="ECO:0000256" key="2">
    <source>
        <dbReference type="SAM" id="Phobius"/>
    </source>
</evidence>
<dbReference type="Proteomes" id="UP000002051">
    <property type="component" value="Chromosome 3"/>
</dbReference>
<keyword evidence="2" id="KW-0472">Membrane</keyword>
<dbReference type="Proteomes" id="UP000265566">
    <property type="component" value="Chromosome 3"/>
</dbReference>
<keyword evidence="2 3" id="KW-0812">Transmembrane</keyword>
<reference evidence="3 6" key="1">
    <citation type="journal article" date="2011" name="Nature">
        <title>The Medicago genome provides insight into the evolution of rhizobial symbioses.</title>
        <authorList>
            <person name="Young N.D."/>
            <person name="Debelle F."/>
            <person name="Oldroyd G.E."/>
            <person name="Geurts R."/>
            <person name="Cannon S.B."/>
            <person name="Udvardi M.K."/>
            <person name="Benedito V.A."/>
            <person name="Mayer K.F."/>
            <person name="Gouzy J."/>
            <person name="Schoof H."/>
            <person name="Van de Peer Y."/>
            <person name="Proost S."/>
            <person name="Cook D.R."/>
            <person name="Meyers B.C."/>
            <person name="Spannagl M."/>
            <person name="Cheung F."/>
            <person name="De Mita S."/>
            <person name="Krishnakumar V."/>
            <person name="Gundlach H."/>
            <person name="Zhou S."/>
            <person name="Mudge J."/>
            <person name="Bharti A.K."/>
            <person name="Murray J.D."/>
            <person name="Naoumkina M.A."/>
            <person name="Rosen B."/>
            <person name="Silverstein K.A."/>
            <person name="Tang H."/>
            <person name="Rombauts S."/>
            <person name="Zhao P.X."/>
            <person name="Zhou P."/>
            <person name="Barbe V."/>
            <person name="Bardou P."/>
            <person name="Bechner M."/>
            <person name="Bellec A."/>
            <person name="Berger A."/>
            <person name="Berges H."/>
            <person name="Bidwell S."/>
            <person name="Bisseling T."/>
            <person name="Choisne N."/>
            <person name="Couloux A."/>
            <person name="Denny R."/>
            <person name="Deshpande S."/>
            <person name="Dai X."/>
            <person name="Doyle J.J."/>
            <person name="Dudez A.M."/>
            <person name="Farmer A.D."/>
            <person name="Fouteau S."/>
            <person name="Franken C."/>
            <person name="Gibelin C."/>
            <person name="Gish J."/>
            <person name="Goldstein S."/>
            <person name="Gonzalez A.J."/>
            <person name="Green P.J."/>
            <person name="Hallab A."/>
            <person name="Hartog M."/>
            <person name="Hua A."/>
            <person name="Humphray S.J."/>
            <person name="Jeong D.H."/>
            <person name="Jing Y."/>
            <person name="Jocker A."/>
            <person name="Kenton S.M."/>
            <person name="Kim D.J."/>
            <person name="Klee K."/>
            <person name="Lai H."/>
            <person name="Lang C."/>
            <person name="Lin S."/>
            <person name="Macmil S.L."/>
            <person name="Magdelenat G."/>
            <person name="Matthews L."/>
            <person name="McCorrison J."/>
            <person name="Monaghan E.L."/>
            <person name="Mun J.H."/>
            <person name="Najar F.Z."/>
            <person name="Nicholson C."/>
            <person name="Noirot C."/>
            <person name="O'Bleness M."/>
            <person name="Paule C.R."/>
            <person name="Poulain J."/>
            <person name="Prion F."/>
            <person name="Qin B."/>
            <person name="Qu C."/>
            <person name="Retzel E.F."/>
            <person name="Riddle C."/>
            <person name="Sallet E."/>
            <person name="Samain S."/>
            <person name="Samson N."/>
            <person name="Sanders I."/>
            <person name="Saurat O."/>
            <person name="Scarpelli C."/>
            <person name="Schiex T."/>
            <person name="Segurens B."/>
            <person name="Severin A.J."/>
            <person name="Sherrier D.J."/>
            <person name="Shi R."/>
            <person name="Sims S."/>
            <person name="Singer S.R."/>
            <person name="Sinharoy S."/>
            <person name="Sterck L."/>
            <person name="Viollet A."/>
            <person name="Wang B.B."/>
            <person name="Wang K."/>
            <person name="Wang M."/>
            <person name="Wang X."/>
            <person name="Warfsmann J."/>
            <person name="Weissenbach J."/>
            <person name="White D.D."/>
            <person name="White J.D."/>
            <person name="Wiley G.B."/>
            <person name="Wincker P."/>
            <person name="Xing Y."/>
            <person name="Yang L."/>
            <person name="Yao Z."/>
            <person name="Ying F."/>
            <person name="Zhai J."/>
            <person name="Zhou L."/>
            <person name="Zuber A."/>
            <person name="Denarie J."/>
            <person name="Dixon R.A."/>
            <person name="May G.D."/>
            <person name="Schwartz D.C."/>
            <person name="Rogers J."/>
            <person name="Quetier F."/>
            <person name="Town C.D."/>
            <person name="Roe B.A."/>
        </authorList>
    </citation>
    <scope>NUCLEOTIDE SEQUENCE [LARGE SCALE GENOMIC DNA]</scope>
    <source>
        <strain evidence="3">A17</strain>
        <strain evidence="5 6">cv. Jemalong A17</strain>
    </source>
</reference>
<evidence type="ECO:0000313" key="7">
    <source>
        <dbReference type="Proteomes" id="UP000265566"/>
    </source>
</evidence>
<evidence type="ECO:0000256" key="1">
    <source>
        <dbReference type="SAM" id="MobiDB-lite"/>
    </source>
</evidence>
<sequence length="123" mass="14477">MKQIKRNLSTSGFGLLVNDSNIVVLTRNKKRGGHLKGKKKRDRTRYKEKAQNTRHDVLDRKWITDLVNIGEQRRKRSTRDISFFIWWSGLNPELCIFLCIVHTPTELSSRGVYPRHLLKYALN</sequence>
<reference evidence="7" key="4">
    <citation type="journal article" date="2018" name="Nat. Plants">
        <title>Whole-genome landscape of Medicago truncatula symbiotic genes.</title>
        <authorList>
            <person name="Pecrix Y."/>
            <person name="Staton S.E."/>
            <person name="Sallet E."/>
            <person name="Lelandais-Briere C."/>
            <person name="Moreau S."/>
            <person name="Carrere S."/>
            <person name="Blein T."/>
            <person name="Jardinaud M.F."/>
            <person name="Latrasse D."/>
            <person name="Zouine M."/>
            <person name="Zahm M."/>
            <person name="Kreplak J."/>
            <person name="Mayjonade B."/>
            <person name="Satge C."/>
            <person name="Perez M."/>
            <person name="Cauet S."/>
            <person name="Marande W."/>
            <person name="Chantry-Darmon C."/>
            <person name="Lopez-Roques C."/>
            <person name="Bouchez O."/>
            <person name="Berard A."/>
            <person name="Debelle F."/>
            <person name="Munos S."/>
            <person name="Bendahmane A."/>
            <person name="Berges H."/>
            <person name="Niebel A."/>
            <person name="Buitink J."/>
            <person name="Frugier F."/>
            <person name="Benhamed M."/>
            <person name="Crespi M."/>
            <person name="Gouzy J."/>
            <person name="Gamas P."/>
        </authorList>
    </citation>
    <scope>NUCLEOTIDE SEQUENCE [LARGE SCALE GENOMIC DNA]</scope>
    <source>
        <strain evidence="7">cv. Jemalong A17</strain>
    </source>
</reference>
<evidence type="ECO:0000313" key="5">
    <source>
        <dbReference type="EnsemblPlants" id="KEH34644"/>
    </source>
</evidence>
<feature type="region of interest" description="Disordered" evidence="1">
    <location>
        <begin position="31"/>
        <end position="50"/>
    </location>
</feature>
<proteinExistence type="predicted"/>
<evidence type="ECO:0000313" key="3">
    <source>
        <dbReference type="EMBL" id="KEH34644.1"/>
    </source>
</evidence>
<feature type="compositionally biased region" description="Basic residues" evidence="1">
    <location>
        <begin position="31"/>
        <end position="44"/>
    </location>
</feature>
<dbReference type="AlphaFoldDB" id="A0A072UXU5"/>
<dbReference type="EMBL" id="PSQE01000003">
    <property type="protein sequence ID" value="RHN68184.1"/>
    <property type="molecule type" value="Genomic_DNA"/>
</dbReference>
<dbReference type="Gramene" id="rna16499">
    <property type="protein sequence ID" value="RHN68184.1"/>
    <property type="gene ID" value="gene16499"/>
</dbReference>
<dbReference type="HOGENOM" id="CLU_2018613_0_0_1"/>
<evidence type="ECO:0000313" key="4">
    <source>
        <dbReference type="EMBL" id="RHN68184.1"/>
    </source>
</evidence>
<evidence type="ECO:0000313" key="6">
    <source>
        <dbReference type="Proteomes" id="UP000002051"/>
    </source>
</evidence>
<reference evidence="5" key="3">
    <citation type="submission" date="2015-04" db="UniProtKB">
        <authorList>
            <consortium name="EnsemblPlants"/>
        </authorList>
    </citation>
    <scope>IDENTIFICATION</scope>
    <source>
        <strain evidence="5">cv. Jemalong A17</strain>
    </source>
</reference>
<keyword evidence="2" id="KW-1133">Transmembrane helix</keyword>
<organism evidence="3 6">
    <name type="scientific">Medicago truncatula</name>
    <name type="common">Barrel medic</name>
    <name type="synonym">Medicago tribuloides</name>
    <dbReference type="NCBI Taxonomy" id="3880"/>
    <lineage>
        <taxon>Eukaryota</taxon>
        <taxon>Viridiplantae</taxon>
        <taxon>Streptophyta</taxon>
        <taxon>Embryophyta</taxon>
        <taxon>Tracheophyta</taxon>
        <taxon>Spermatophyta</taxon>
        <taxon>Magnoliopsida</taxon>
        <taxon>eudicotyledons</taxon>
        <taxon>Gunneridae</taxon>
        <taxon>Pentapetalae</taxon>
        <taxon>rosids</taxon>
        <taxon>fabids</taxon>
        <taxon>Fabales</taxon>
        <taxon>Fabaceae</taxon>
        <taxon>Papilionoideae</taxon>
        <taxon>50 kb inversion clade</taxon>
        <taxon>NPAAA clade</taxon>
        <taxon>Hologalegina</taxon>
        <taxon>IRL clade</taxon>
        <taxon>Trifolieae</taxon>
        <taxon>Medicago</taxon>
    </lineage>
</organism>
<name>A0A072UXU5_MEDTR</name>
<protein>
    <submittedName>
        <fullName evidence="3">Transmembrane protein, putative</fullName>
    </submittedName>
</protein>
<keyword evidence="6" id="KW-1185">Reference proteome</keyword>
<dbReference type="EnsemblPlants" id="KEH34644">
    <property type="protein sequence ID" value="KEH34644"/>
    <property type="gene ID" value="MTR_3g067415"/>
</dbReference>
<accession>A0A072UXU5</accession>